<evidence type="ECO:0000313" key="2">
    <source>
        <dbReference type="EMBL" id="MPC85514.1"/>
    </source>
</evidence>
<protein>
    <submittedName>
        <fullName evidence="2">Uncharacterized protein</fullName>
    </submittedName>
</protein>
<dbReference type="Proteomes" id="UP000324222">
    <property type="component" value="Unassembled WGS sequence"/>
</dbReference>
<organism evidence="2 3">
    <name type="scientific">Portunus trituberculatus</name>
    <name type="common">Swimming crab</name>
    <name type="synonym">Neptunus trituberculatus</name>
    <dbReference type="NCBI Taxonomy" id="210409"/>
    <lineage>
        <taxon>Eukaryota</taxon>
        <taxon>Metazoa</taxon>
        <taxon>Ecdysozoa</taxon>
        <taxon>Arthropoda</taxon>
        <taxon>Crustacea</taxon>
        <taxon>Multicrustacea</taxon>
        <taxon>Malacostraca</taxon>
        <taxon>Eumalacostraca</taxon>
        <taxon>Eucarida</taxon>
        <taxon>Decapoda</taxon>
        <taxon>Pleocyemata</taxon>
        <taxon>Brachyura</taxon>
        <taxon>Eubrachyura</taxon>
        <taxon>Portunoidea</taxon>
        <taxon>Portunidae</taxon>
        <taxon>Portuninae</taxon>
        <taxon>Portunus</taxon>
    </lineage>
</organism>
<reference evidence="2 3" key="1">
    <citation type="submission" date="2019-05" db="EMBL/GenBank/DDBJ databases">
        <title>Another draft genome of Portunus trituberculatus and its Hox gene families provides insights of decapod evolution.</title>
        <authorList>
            <person name="Jeong J.-H."/>
            <person name="Song I."/>
            <person name="Kim S."/>
            <person name="Choi T."/>
            <person name="Kim D."/>
            <person name="Ryu S."/>
            <person name="Kim W."/>
        </authorList>
    </citation>
    <scope>NUCLEOTIDE SEQUENCE [LARGE SCALE GENOMIC DNA]</scope>
    <source>
        <tissue evidence="2">Muscle</tissue>
    </source>
</reference>
<proteinExistence type="predicted"/>
<sequence>MKEVHPASSTGRKHPCSRLHGEESSKVKQSAGETLRKNKSPPDVSHPAALTLGNNSDLPRPAEP</sequence>
<comment type="caution">
    <text evidence="2">The sequence shown here is derived from an EMBL/GenBank/DDBJ whole genome shotgun (WGS) entry which is preliminary data.</text>
</comment>
<dbReference type="AlphaFoldDB" id="A0A5B7IZ69"/>
<accession>A0A5B7IZ69</accession>
<evidence type="ECO:0000313" key="3">
    <source>
        <dbReference type="Proteomes" id="UP000324222"/>
    </source>
</evidence>
<gene>
    <name evidence="2" type="ORF">E2C01_080292</name>
</gene>
<dbReference type="EMBL" id="VSRR010068678">
    <property type="protein sequence ID" value="MPC85514.1"/>
    <property type="molecule type" value="Genomic_DNA"/>
</dbReference>
<feature type="region of interest" description="Disordered" evidence="1">
    <location>
        <begin position="1"/>
        <end position="64"/>
    </location>
</feature>
<keyword evidence="3" id="KW-1185">Reference proteome</keyword>
<name>A0A5B7IZ69_PORTR</name>
<evidence type="ECO:0000256" key="1">
    <source>
        <dbReference type="SAM" id="MobiDB-lite"/>
    </source>
</evidence>